<protein>
    <submittedName>
        <fullName evidence="2">Uncharacterized protein</fullName>
    </submittedName>
</protein>
<reference evidence="2" key="1">
    <citation type="submission" date="2023-03" db="EMBL/GenBank/DDBJ databases">
        <title>Massive genome expansion in bonnet fungi (Mycena s.s.) driven by repeated elements and novel gene families across ecological guilds.</title>
        <authorList>
            <consortium name="Lawrence Berkeley National Laboratory"/>
            <person name="Harder C.B."/>
            <person name="Miyauchi S."/>
            <person name="Viragh M."/>
            <person name="Kuo A."/>
            <person name="Thoen E."/>
            <person name="Andreopoulos B."/>
            <person name="Lu D."/>
            <person name="Skrede I."/>
            <person name="Drula E."/>
            <person name="Henrissat B."/>
            <person name="Morin E."/>
            <person name="Kohler A."/>
            <person name="Barry K."/>
            <person name="LaButti K."/>
            <person name="Morin E."/>
            <person name="Salamov A."/>
            <person name="Lipzen A."/>
            <person name="Mereny Z."/>
            <person name="Hegedus B."/>
            <person name="Baldrian P."/>
            <person name="Stursova M."/>
            <person name="Weitz H."/>
            <person name="Taylor A."/>
            <person name="Grigoriev I.V."/>
            <person name="Nagy L.G."/>
            <person name="Martin F."/>
            <person name="Kauserud H."/>
        </authorList>
    </citation>
    <scope>NUCLEOTIDE SEQUENCE</scope>
    <source>
        <strain evidence="2">CBHHK200</strain>
    </source>
</reference>
<dbReference type="EMBL" id="JARJCM010000007">
    <property type="protein sequence ID" value="KAJ7044259.1"/>
    <property type="molecule type" value="Genomic_DNA"/>
</dbReference>
<evidence type="ECO:0000313" key="3">
    <source>
        <dbReference type="Proteomes" id="UP001218188"/>
    </source>
</evidence>
<feature type="region of interest" description="Disordered" evidence="1">
    <location>
        <begin position="62"/>
        <end position="109"/>
    </location>
</feature>
<gene>
    <name evidence="2" type="ORF">C8F04DRAFT_1174700</name>
</gene>
<dbReference type="Proteomes" id="UP001218188">
    <property type="component" value="Unassembled WGS sequence"/>
</dbReference>
<dbReference type="AlphaFoldDB" id="A0AAD6XGC5"/>
<feature type="compositionally biased region" description="Basic and acidic residues" evidence="1">
    <location>
        <begin position="62"/>
        <end position="78"/>
    </location>
</feature>
<accession>A0AAD6XGC5</accession>
<name>A0AAD6XGC5_9AGAR</name>
<feature type="compositionally biased region" description="Polar residues" evidence="1">
    <location>
        <begin position="1"/>
        <end position="10"/>
    </location>
</feature>
<sequence length="127" mass="14601">MTSQASNVELISSKDEIEPPESRHKRAEIMARIRQQKKAEDIARTSRRDKWKAASANYYARHPEVKEKKRLKTAERRAATRAAKRRWDPPKKTKRDEQLGDFSETPDLDLSENFASIDGLCLYGAAT</sequence>
<organism evidence="2 3">
    <name type="scientific">Mycena alexandri</name>
    <dbReference type="NCBI Taxonomy" id="1745969"/>
    <lineage>
        <taxon>Eukaryota</taxon>
        <taxon>Fungi</taxon>
        <taxon>Dikarya</taxon>
        <taxon>Basidiomycota</taxon>
        <taxon>Agaricomycotina</taxon>
        <taxon>Agaricomycetes</taxon>
        <taxon>Agaricomycetidae</taxon>
        <taxon>Agaricales</taxon>
        <taxon>Marasmiineae</taxon>
        <taxon>Mycenaceae</taxon>
        <taxon>Mycena</taxon>
    </lineage>
</organism>
<proteinExistence type="predicted"/>
<feature type="compositionally biased region" description="Basic and acidic residues" evidence="1">
    <location>
        <begin position="12"/>
        <end position="24"/>
    </location>
</feature>
<evidence type="ECO:0000256" key="1">
    <source>
        <dbReference type="SAM" id="MobiDB-lite"/>
    </source>
</evidence>
<feature type="region of interest" description="Disordered" evidence="1">
    <location>
        <begin position="1"/>
        <end position="24"/>
    </location>
</feature>
<feature type="compositionally biased region" description="Basic and acidic residues" evidence="1">
    <location>
        <begin position="85"/>
        <end position="98"/>
    </location>
</feature>
<evidence type="ECO:0000313" key="2">
    <source>
        <dbReference type="EMBL" id="KAJ7044259.1"/>
    </source>
</evidence>
<comment type="caution">
    <text evidence="2">The sequence shown here is derived from an EMBL/GenBank/DDBJ whole genome shotgun (WGS) entry which is preliminary data.</text>
</comment>
<keyword evidence="3" id="KW-1185">Reference proteome</keyword>